<name>A0ABW9GKB4_9GAMM</name>
<keyword evidence="2" id="KW-1185">Reference proteome</keyword>
<gene>
    <name evidence="1" type="ORF">ACEUDJ_01680</name>
</gene>
<comment type="caution">
    <text evidence="1">The sequence shown here is derived from an EMBL/GenBank/DDBJ whole genome shotgun (WGS) entry which is preliminary data.</text>
</comment>
<organism evidence="1 2">
    <name type="scientific">Aeromonas bivalvium</name>
    <dbReference type="NCBI Taxonomy" id="440079"/>
    <lineage>
        <taxon>Bacteria</taxon>
        <taxon>Pseudomonadati</taxon>
        <taxon>Pseudomonadota</taxon>
        <taxon>Gammaproteobacteria</taxon>
        <taxon>Aeromonadales</taxon>
        <taxon>Aeromonadaceae</taxon>
        <taxon>Aeromonas</taxon>
    </lineage>
</organism>
<evidence type="ECO:0000313" key="2">
    <source>
        <dbReference type="Proteomes" id="UP001630969"/>
    </source>
</evidence>
<reference evidence="1 2" key="1">
    <citation type="submission" date="2024-09" db="EMBL/GenBank/DDBJ databases">
        <title>Aeromonas strains Genome sequencing and assembly.</title>
        <authorList>
            <person name="Hu X."/>
            <person name="Tang B."/>
        </authorList>
    </citation>
    <scope>NUCLEOTIDE SEQUENCE [LARGE SCALE GENOMIC DNA]</scope>
    <source>
        <strain evidence="1 2">NB23SCDHY001</strain>
    </source>
</reference>
<proteinExistence type="predicted"/>
<dbReference type="GeneID" id="97218769"/>
<sequence length="46" mass="4676">MLPALDETTTEAGIACQEHCYDELGNVGDLVEPDVGIAREGAASGG</sequence>
<dbReference type="EMBL" id="JBGXBU010000001">
    <property type="protein sequence ID" value="MFM4891600.1"/>
    <property type="molecule type" value="Genomic_DNA"/>
</dbReference>
<evidence type="ECO:0000313" key="1">
    <source>
        <dbReference type="EMBL" id="MFM4891600.1"/>
    </source>
</evidence>
<dbReference type="Proteomes" id="UP001630969">
    <property type="component" value="Unassembled WGS sequence"/>
</dbReference>
<dbReference type="RefSeq" id="WP_162625748.1">
    <property type="nucleotide sequence ID" value="NZ_JBGXBU010000001.1"/>
</dbReference>
<protein>
    <submittedName>
        <fullName evidence="1">Uncharacterized protein</fullName>
    </submittedName>
</protein>
<accession>A0ABW9GKB4</accession>